<dbReference type="HOGENOM" id="CLU_175439_0_2_4"/>
<evidence type="ECO:0000256" key="4">
    <source>
        <dbReference type="ARBA" id="ARBA00022989"/>
    </source>
</evidence>
<evidence type="ECO:0000256" key="2">
    <source>
        <dbReference type="ARBA" id="ARBA00022475"/>
    </source>
</evidence>
<dbReference type="GO" id="GO:0005886">
    <property type="term" value="C:plasma membrane"/>
    <property type="evidence" value="ECO:0007669"/>
    <property type="project" value="UniProtKB-SubCell"/>
</dbReference>
<organism evidence="7 8">
    <name type="scientific">Castellaniella defragrans (strain DSM 12143 / CCUG 39792 / 65Phen)</name>
    <name type="common">Alcaligenes defragrans</name>
    <dbReference type="NCBI Taxonomy" id="1437824"/>
    <lineage>
        <taxon>Bacteria</taxon>
        <taxon>Pseudomonadati</taxon>
        <taxon>Pseudomonadota</taxon>
        <taxon>Betaproteobacteria</taxon>
        <taxon>Burkholderiales</taxon>
        <taxon>Alcaligenaceae</taxon>
        <taxon>Castellaniella</taxon>
    </lineage>
</organism>
<proteinExistence type="predicted"/>
<accession>W8X535</accession>
<name>W8X535_CASD6</name>
<dbReference type="KEGG" id="cdn:BN940_14161"/>
<dbReference type="eggNOG" id="ENOG5033B0E">
    <property type="taxonomic scope" value="Bacteria"/>
</dbReference>
<keyword evidence="5 6" id="KW-0472">Membrane</keyword>
<evidence type="ECO:0000256" key="6">
    <source>
        <dbReference type="SAM" id="Phobius"/>
    </source>
</evidence>
<keyword evidence="4 6" id="KW-1133">Transmembrane helix</keyword>
<evidence type="ECO:0000313" key="7">
    <source>
        <dbReference type="EMBL" id="CDM25277.1"/>
    </source>
</evidence>
<dbReference type="PATRIC" id="fig|1437824.5.peg.2796"/>
<dbReference type="EMBL" id="HG916765">
    <property type="protein sequence ID" value="CDM25277.1"/>
    <property type="molecule type" value="Genomic_DNA"/>
</dbReference>
<feature type="transmembrane region" description="Helical" evidence="6">
    <location>
        <begin position="63"/>
        <end position="80"/>
    </location>
</feature>
<dbReference type="InterPro" id="IPR005171">
    <property type="entry name" value="Cyt_c_oxidase_su4_prok"/>
</dbReference>
<dbReference type="Pfam" id="PF03626">
    <property type="entry name" value="COX4_pro"/>
    <property type="match status" value="1"/>
</dbReference>
<comment type="subcellular location">
    <subcellularLocation>
        <location evidence="1">Cell membrane</location>
        <topology evidence="1">Multi-pass membrane protein</topology>
    </subcellularLocation>
</comment>
<keyword evidence="2" id="KW-1003">Cell membrane</keyword>
<dbReference type="AlphaFoldDB" id="W8X535"/>
<evidence type="ECO:0000256" key="5">
    <source>
        <dbReference type="ARBA" id="ARBA00023136"/>
    </source>
</evidence>
<protein>
    <submittedName>
        <fullName evidence="7">Uncharacterized protein</fullName>
    </submittedName>
</protein>
<evidence type="ECO:0000256" key="3">
    <source>
        <dbReference type="ARBA" id="ARBA00022692"/>
    </source>
</evidence>
<evidence type="ECO:0000313" key="8">
    <source>
        <dbReference type="Proteomes" id="UP000019805"/>
    </source>
</evidence>
<dbReference type="Proteomes" id="UP000019805">
    <property type="component" value="Chromosome"/>
</dbReference>
<keyword evidence="8" id="KW-1185">Reference proteome</keyword>
<keyword evidence="3 6" id="KW-0812">Transmembrane</keyword>
<feature type="transmembrane region" description="Helical" evidence="6">
    <location>
        <begin position="32"/>
        <end position="51"/>
    </location>
</feature>
<evidence type="ECO:0000256" key="1">
    <source>
        <dbReference type="ARBA" id="ARBA00004651"/>
    </source>
</evidence>
<gene>
    <name evidence="7" type="ORF">BN940_14161</name>
</gene>
<sequence>MYRLDLGWLLLIGLTVAGYALRVEAAADVLVGLATLAIAYLKGRLVVLDFMELRHAPRAWRGIFEGWLLLVTAVLIAVYAA</sequence>
<reference evidence="7 8" key="1">
    <citation type="journal article" date="2014" name="BMC Microbiol.">
        <title>The oxygen-independent metabolism of cyclic monoterpenes in Castellaniella defragrans 65Phen.</title>
        <authorList>
            <person name="Petasch J."/>
            <person name="Disch E.M."/>
            <person name="Markert S."/>
            <person name="Becher D."/>
            <person name="Schweder T."/>
            <person name="Huttel B."/>
            <person name="Reinhardt R."/>
            <person name="Harder J."/>
        </authorList>
    </citation>
    <scope>NUCLEOTIDE SEQUENCE [LARGE SCALE GENOMIC DNA]</scope>
    <source>
        <strain evidence="7">65Phen</strain>
    </source>
</reference>
<dbReference type="STRING" id="1437824.BN940_14161"/>